<dbReference type="AlphaFoldDB" id="A0A1J1I1W0"/>
<dbReference type="EMBL" id="CVRI01000026">
    <property type="protein sequence ID" value="CRK92361.1"/>
    <property type="molecule type" value="Genomic_DNA"/>
</dbReference>
<reference evidence="1 2" key="1">
    <citation type="submission" date="2015-04" db="EMBL/GenBank/DDBJ databases">
        <authorList>
            <person name="Syromyatnikov M.Y."/>
            <person name="Popov V.N."/>
        </authorList>
    </citation>
    <scope>NUCLEOTIDE SEQUENCE [LARGE SCALE GENOMIC DNA]</scope>
</reference>
<protein>
    <submittedName>
        <fullName evidence="1">CLUMA_CG005935, isoform A</fullName>
    </submittedName>
</protein>
<evidence type="ECO:0000313" key="1">
    <source>
        <dbReference type="EMBL" id="CRK92361.1"/>
    </source>
</evidence>
<dbReference type="Proteomes" id="UP000183832">
    <property type="component" value="Unassembled WGS sequence"/>
</dbReference>
<dbReference type="OrthoDB" id="8181631at2759"/>
<keyword evidence="2" id="KW-1185">Reference proteome</keyword>
<proteinExistence type="predicted"/>
<evidence type="ECO:0000313" key="2">
    <source>
        <dbReference type="Proteomes" id="UP000183832"/>
    </source>
</evidence>
<sequence length="174" mass="20091">MWDEKNLKMMSVIQRLSAATLIVALLLITLNESSANPGQEQHDITSVADAIRYLQDLENRHQFARPRKDLEHSITNAPSQIDFLSVATMFKVRGFTSQQEFSRITSRSIDHNSGYMAQTLNANLITLLEELDNKHSRAPRFGKRGNDYLTKEYTNNYLRYLLENPKEVMQNSER</sequence>
<organism evidence="1 2">
    <name type="scientific">Clunio marinus</name>
    <dbReference type="NCBI Taxonomy" id="568069"/>
    <lineage>
        <taxon>Eukaryota</taxon>
        <taxon>Metazoa</taxon>
        <taxon>Ecdysozoa</taxon>
        <taxon>Arthropoda</taxon>
        <taxon>Hexapoda</taxon>
        <taxon>Insecta</taxon>
        <taxon>Pterygota</taxon>
        <taxon>Neoptera</taxon>
        <taxon>Endopterygota</taxon>
        <taxon>Diptera</taxon>
        <taxon>Nematocera</taxon>
        <taxon>Chironomoidea</taxon>
        <taxon>Chironomidae</taxon>
        <taxon>Clunio</taxon>
    </lineage>
</organism>
<gene>
    <name evidence="1" type="ORF">CLUMA_CG005935</name>
</gene>
<name>A0A1J1I1W0_9DIPT</name>
<accession>A0A1J1I1W0</accession>